<dbReference type="Gene3D" id="3.30.230.10">
    <property type="match status" value="1"/>
</dbReference>
<dbReference type="PANTHER" id="PTHR43527:SF1">
    <property type="entry name" value="L-THREONINE KINASE"/>
    <property type="match status" value="1"/>
</dbReference>
<keyword evidence="1" id="KW-0808">Transferase</keyword>
<dbReference type="GO" id="GO:0005524">
    <property type="term" value="F:ATP binding"/>
    <property type="evidence" value="ECO:0007669"/>
    <property type="project" value="UniProtKB-KW"/>
</dbReference>
<evidence type="ECO:0000256" key="1">
    <source>
        <dbReference type="ARBA" id="ARBA00022679"/>
    </source>
</evidence>
<dbReference type="EMBL" id="FTOD01000005">
    <property type="protein sequence ID" value="SIS78720.1"/>
    <property type="molecule type" value="Genomic_DNA"/>
</dbReference>
<evidence type="ECO:0000256" key="4">
    <source>
        <dbReference type="ARBA" id="ARBA00022840"/>
    </source>
</evidence>
<feature type="domain" description="GHMP kinase N-terminal" evidence="5">
    <location>
        <begin position="76"/>
        <end position="139"/>
    </location>
</feature>
<dbReference type="RefSeq" id="WP_009712093.1">
    <property type="nucleotide sequence ID" value="NZ_CP048103.1"/>
</dbReference>
<dbReference type="InterPro" id="IPR020568">
    <property type="entry name" value="Ribosomal_Su5_D2-typ_SF"/>
</dbReference>
<dbReference type="SUPFAM" id="SSF54211">
    <property type="entry name" value="Ribosomal protein S5 domain 2-like"/>
    <property type="match status" value="1"/>
</dbReference>
<protein>
    <submittedName>
        <fullName evidence="6">Threonine kinase</fullName>
    </submittedName>
</protein>
<dbReference type="Pfam" id="PF00288">
    <property type="entry name" value="GHMP_kinases_N"/>
    <property type="match status" value="1"/>
</dbReference>
<evidence type="ECO:0000313" key="6">
    <source>
        <dbReference type="EMBL" id="SIS78720.1"/>
    </source>
</evidence>
<evidence type="ECO:0000313" key="7">
    <source>
        <dbReference type="Proteomes" id="UP000186795"/>
    </source>
</evidence>
<dbReference type="Proteomes" id="UP000186795">
    <property type="component" value="Unassembled WGS sequence"/>
</dbReference>
<evidence type="ECO:0000256" key="3">
    <source>
        <dbReference type="ARBA" id="ARBA00022777"/>
    </source>
</evidence>
<organism evidence="6 7">
    <name type="scientific">Kroppenstedtia eburnea</name>
    <dbReference type="NCBI Taxonomy" id="714067"/>
    <lineage>
        <taxon>Bacteria</taxon>
        <taxon>Bacillati</taxon>
        <taxon>Bacillota</taxon>
        <taxon>Bacilli</taxon>
        <taxon>Bacillales</taxon>
        <taxon>Thermoactinomycetaceae</taxon>
        <taxon>Kroppenstedtia</taxon>
    </lineage>
</organism>
<dbReference type="OrthoDB" id="4548147at2"/>
<accession>A0A1N7LY14</accession>
<keyword evidence="2" id="KW-0547">Nucleotide-binding</keyword>
<dbReference type="PANTHER" id="PTHR43527">
    <property type="entry name" value="4-DIPHOSPHOCYTIDYL-2-C-METHYL-D-ERYTHRITOL KINASE, CHLOROPLASTIC"/>
    <property type="match status" value="1"/>
</dbReference>
<keyword evidence="3 6" id="KW-0418">Kinase</keyword>
<dbReference type="PIRSF" id="PIRSF033887">
    <property type="entry name" value="PduX"/>
    <property type="match status" value="1"/>
</dbReference>
<dbReference type="GO" id="GO:0016301">
    <property type="term" value="F:kinase activity"/>
    <property type="evidence" value="ECO:0007669"/>
    <property type="project" value="UniProtKB-KW"/>
</dbReference>
<gene>
    <name evidence="6" type="ORF">SAMN05421790_10560</name>
</gene>
<dbReference type="AlphaFoldDB" id="A0A1N7LY14"/>
<reference evidence="7" key="1">
    <citation type="submission" date="2017-01" db="EMBL/GenBank/DDBJ databases">
        <authorList>
            <person name="Varghese N."/>
            <person name="Submissions S."/>
        </authorList>
    </citation>
    <scope>NUCLEOTIDE SEQUENCE [LARGE SCALE GENOMIC DNA]</scope>
    <source>
        <strain evidence="7">DSM 45196</strain>
    </source>
</reference>
<sequence>MQEGWKTDSTAVRGRFGTGTAFGTFGELLQGVHADNDLDFLVTFPIDRGSRAILRPDSSSELTVVPPFKQKSVQLAARLLDHFGLPCRGSLMIESDLPIGKGLASSSADLLATARAIESCYGINIPISLLQRFMAEIEPTDGVMYPGVVSFFHRKVELGEIFGPMPRMTVVAVDEGGEVDTIDYNRFRKPYTAEEKLEYTQLMSRLKIAFQEQDVYTIGQVATRSTMMNQSRQEKRSLKHLLQLSHEQAALGIVNAHSGTFIGLLFWKEDRNYERKLAETIKQMKQTYVNVYVYHSL</sequence>
<name>A0A1N7LY14_9BACL</name>
<dbReference type="InterPro" id="IPR006204">
    <property type="entry name" value="GHMP_kinase_N_dom"/>
</dbReference>
<evidence type="ECO:0000256" key="2">
    <source>
        <dbReference type="ARBA" id="ARBA00022741"/>
    </source>
</evidence>
<keyword evidence="4" id="KW-0067">ATP-binding</keyword>
<dbReference type="InterPro" id="IPR012363">
    <property type="entry name" value="PduX"/>
</dbReference>
<evidence type="ECO:0000259" key="5">
    <source>
        <dbReference type="Pfam" id="PF00288"/>
    </source>
</evidence>
<keyword evidence="7" id="KW-1185">Reference proteome</keyword>
<dbReference type="InterPro" id="IPR014721">
    <property type="entry name" value="Ribsml_uS5_D2-typ_fold_subgr"/>
</dbReference>
<proteinExistence type="predicted"/>